<sequence>MRAPSPLILHRGKSRQQSSQLSTQTPFSSIYATPKREKVSLSRIKKLARFLAKVFSRQKKVNSENYDAYSVSSQDQVGDLSYSTSSAGGSRNFISRLIYLSSSSQKSSSSAPSVQLGPVEITLEEIRRATGNFNPANEIGNGGFGTVYKGKLRNRTLVAIKRARKDNHDLCLSAEFRNEVLTLSKIEHINLVRLFGYLEEGDERIVVVEYIGNGTLREHLDGKHGNELELAQRLDIAIDVAHAVTYLHSYSDPPIIHRDIKSSNILITEKFHAKVADFGFARLAPEDSDVTHISTQIKGTTGYLDPEYLKTYQLTDKSDVYSFGVLLVEIITARYPIELKRPLQERVTIKWAMRKLKDGEAVIAMDTRLRRSPASVEAVEKVLKLARQCLAPARPFRPSMRTCAEVLWQIRKDFRQKNQNQAPNAIAKDVDMSQDLYEITESDIYRFVSV</sequence>
<comment type="similarity">
    <text evidence="10">Belongs to the protein kinase superfamily.</text>
</comment>
<comment type="caution">
    <text evidence="13">The sequence shown here is derived from an EMBL/GenBank/DDBJ whole genome shotgun (WGS) entry which is preliminary data.</text>
</comment>
<evidence type="ECO:0000256" key="5">
    <source>
        <dbReference type="ARBA" id="ARBA00022777"/>
    </source>
</evidence>
<dbReference type="Pfam" id="PF07714">
    <property type="entry name" value="PK_Tyr_Ser-Thr"/>
    <property type="match status" value="1"/>
</dbReference>
<dbReference type="InterPro" id="IPR008271">
    <property type="entry name" value="Ser/Thr_kinase_AS"/>
</dbReference>
<evidence type="ECO:0000256" key="10">
    <source>
        <dbReference type="RuleBase" id="RU000304"/>
    </source>
</evidence>
<dbReference type="GO" id="GO:0004674">
    <property type="term" value="F:protein serine/threonine kinase activity"/>
    <property type="evidence" value="ECO:0007669"/>
    <property type="project" value="UniProtKB-KW"/>
</dbReference>
<dbReference type="PROSITE" id="PS50011">
    <property type="entry name" value="PROTEIN_KINASE_DOM"/>
    <property type="match status" value="1"/>
</dbReference>
<gene>
    <name evidence="13" type="ORF">LIER_16851</name>
</gene>
<keyword evidence="2 10" id="KW-0723">Serine/threonine-protein kinase</keyword>
<dbReference type="Gene3D" id="1.10.510.10">
    <property type="entry name" value="Transferase(Phosphotransferase) domain 1"/>
    <property type="match status" value="1"/>
</dbReference>
<evidence type="ECO:0000256" key="9">
    <source>
        <dbReference type="PROSITE-ProRule" id="PRU10141"/>
    </source>
</evidence>
<dbReference type="EC" id="2.7.11.1" evidence="1"/>
<evidence type="ECO:0000256" key="1">
    <source>
        <dbReference type="ARBA" id="ARBA00012513"/>
    </source>
</evidence>
<dbReference type="Proteomes" id="UP001454036">
    <property type="component" value="Unassembled WGS sequence"/>
</dbReference>
<keyword evidence="13" id="KW-0675">Receptor</keyword>
<evidence type="ECO:0000256" key="8">
    <source>
        <dbReference type="ARBA" id="ARBA00048679"/>
    </source>
</evidence>
<dbReference type="PANTHER" id="PTHR46008">
    <property type="entry name" value="LEAF RUST 10 DISEASE-RESISTANCE LOCUS RECEPTOR-LIKE PROTEIN KINASE-LIKE 1.4"/>
    <property type="match status" value="1"/>
</dbReference>
<accession>A0AAV3QAN0</accession>
<keyword evidence="5" id="KW-0418">Kinase</keyword>
<feature type="compositionally biased region" description="Low complexity" evidence="11">
    <location>
        <begin position="15"/>
        <end position="27"/>
    </location>
</feature>
<evidence type="ECO:0000313" key="13">
    <source>
        <dbReference type="EMBL" id="GAA0160258.1"/>
    </source>
</evidence>
<dbReference type="FunFam" id="1.10.510.10:FF:000300">
    <property type="entry name" value="Calmodulin-binding receptor-like cytoplasmic kinase 3"/>
    <property type="match status" value="1"/>
</dbReference>
<organism evidence="13 14">
    <name type="scientific">Lithospermum erythrorhizon</name>
    <name type="common">Purple gromwell</name>
    <name type="synonym">Lithospermum officinale var. erythrorhizon</name>
    <dbReference type="NCBI Taxonomy" id="34254"/>
    <lineage>
        <taxon>Eukaryota</taxon>
        <taxon>Viridiplantae</taxon>
        <taxon>Streptophyta</taxon>
        <taxon>Embryophyta</taxon>
        <taxon>Tracheophyta</taxon>
        <taxon>Spermatophyta</taxon>
        <taxon>Magnoliopsida</taxon>
        <taxon>eudicotyledons</taxon>
        <taxon>Gunneridae</taxon>
        <taxon>Pentapetalae</taxon>
        <taxon>asterids</taxon>
        <taxon>lamiids</taxon>
        <taxon>Boraginales</taxon>
        <taxon>Boraginaceae</taxon>
        <taxon>Boraginoideae</taxon>
        <taxon>Lithospermeae</taxon>
        <taxon>Lithospermum</taxon>
    </lineage>
</organism>
<dbReference type="InterPro" id="IPR000719">
    <property type="entry name" value="Prot_kinase_dom"/>
</dbReference>
<evidence type="ECO:0000256" key="4">
    <source>
        <dbReference type="ARBA" id="ARBA00022741"/>
    </source>
</evidence>
<keyword evidence="13" id="KW-0472">Membrane</keyword>
<name>A0AAV3QAN0_LITER</name>
<evidence type="ECO:0000259" key="12">
    <source>
        <dbReference type="PROSITE" id="PS50011"/>
    </source>
</evidence>
<dbReference type="PANTHER" id="PTHR46008:SF48">
    <property type="entry name" value="PROTEIN KINASE DOMAIN-CONTAINING PROTEIN"/>
    <property type="match status" value="1"/>
</dbReference>
<feature type="binding site" evidence="9">
    <location>
        <position position="165"/>
    </location>
    <ligand>
        <name>ATP</name>
        <dbReference type="ChEBI" id="CHEBI:30616"/>
    </ligand>
</feature>
<feature type="domain" description="Protein kinase" evidence="12">
    <location>
        <begin position="133"/>
        <end position="409"/>
    </location>
</feature>
<dbReference type="AlphaFoldDB" id="A0AAV3QAN0"/>
<reference evidence="13 14" key="1">
    <citation type="submission" date="2024-01" db="EMBL/GenBank/DDBJ databases">
        <title>The complete chloroplast genome sequence of Lithospermum erythrorhizon: insights into the phylogenetic relationship among Boraginaceae species and the maternal lineages of purple gromwells.</title>
        <authorList>
            <person name="Okada T."/>
            <person name="Watanabe K."/>
        </authorList>
    </citation>
    <scope>NUCLEOTIDE SEQUENCE [LARGE SCALE GENOMIC DNA]</scope>
</reference>
<evidence type="ECO:0000256" key="11">
    <source>
        <dbReference type="SAM" id="MobiDB-lite"/>
    </source>
</evidence>
<evidence type="ECO:0000313" key="14">
    <source>
        <dbReference type="Proteomes" id="UP001454036"/>
    </source>
</evidence>
<keyword evidence="13" id="KW-0812">Transmembrane</keyword>
<evidence type="ECO:0000256" key="7">
    <source>
        <dbReference type="ARBA" id="ARBA00047899"/>
    </source>
</evidence>
<dbReference type="SMART" id="SM00220">
    <property type="entry name" value="S_TKc"/>
    <property type="match status" value="1"/>
</dbReference>
<feature type="region of interest" description="Disordered" evidence="11">
    <location>
        <begin position="1"/>
        <end position="27"/>
    </location>
</feature>
<keyword evidence="3" id="KW-0808">Transferase</keyword>
<dbReference type="InterPro" id="IPR001245">
    <property type="entry name" value="Ser-Thr/Tyr_kinase_cat_dom"/>
</dbReference>
<dbReference type="SUPFAM" id="SSF56112">
    <property type="entry name" value="Protein kinase-like (PK-like)"/>
    <property type="match status" value="1"/>
</dbReference>
<keyword evidence="6 9" id="KW-0067">ATP-binding</keyword>
<dbReference type="CDD" id="cd14066">
    <property type="entry name" value="STKc_IRAK"/>
    <property type="match status" value="1"/>
</dbReference>
<dbReference type="InterPro" id="IPR017441">
    <property type="entry name" value="Protein_kinase_ATP_BS"/>
</dbReference>
<evidence type="ECO:0000256" key="3">
    <source>
        <dbReference type="ARBA" id="ARBA00022679"/>
    </source>
</evidence>
<dbReference type="EMBL" id="BAABME010003823">
    <property type="protein sequence ID" value="GAA0160258.1"/>
    <property type="molecule type" value="Genomic_DNA"/>
</dbReference>
<dbReference type="PROSITE" id="PS00108">
    <property type="entry name" value="PROTEIN_KINASE_ST"/>
    <property type="match status" value="1"/>
</dbReference>
<keyword evidence="14" id="KW-1185">Reference proteome</keyword>
<comment type="catalytic activity">
    <reaction evidence="7">
        <text>L-threonyl-[protein] + ATP = O-phospho-L-threonyl-[protein] + ADP + H(+)</text>
        <dbReference type="Rhea" id="RHEA:46608"/>
        <dbReference type="Rhea" id="RHEA-COMP:11060"/>
        <dbReference type="Rhea" id="RHEA-COMP:11605"/>
        <dbReference type="ChEBI" id="CHEBI:15378"/>
        <dbReference type="ChEBI" id="CHEBI:30013"/>
        <dbReference type="ChEBI" id="CHEBI:30616"/>
        <dbReference type="ChEBI" id="CHEBI:61977"/>
        <dbReference type="ChEBI" id="CHEBI:456216"/>
        <dbReference type="EC" id="2.7.11.1"/>
    </reaction>
</comment>
<proteinExistence type="inferred from homology"/>
<dbReference type="GO" id="GO:0005524">
    <property type="term" value="F:ATP binding"/>
    <property type="evidence" value="ECO:0007669"/>
    <property type="project" value="UniProtKB-UniRule"/>
</dbReference>
<dbReference type="InterPro" id="IPR011009">
    <property type="entry name" value="Kinase-like_dom_sf"/>
</dbReference>
<comment type="catalytic activity">
    <reaction evidence="8">
        <text>L-seryl-[protein] + ATP = O-phospho-L-seryl-[protein] + ADP + H(+)</text>
        <dbReference type="Rhea" id="RHEA:17989"/>
        <dbReference type="Rhea" id="RHEA-COMP:9863"/>
        <dbReference type="Rhea" id="RHEA-COMP:11604"/>
        <dbReference type="ChEBI" id="CHEBI:15378"/>
        <dbReference type="ChEBI" id="CHEBI:29999"/>
        <dbReference type="ChEBI" id="CHEBI:30616"/>
        <dbReference type="ChEBI" id="CHEBI:83421"/>
        <dbReference type="ChEBI" id="CHEBI:456216"/>
        <dbReference type="EC" id="2.7.11.1"/>
    </reaction>
</comment>
<keyword evidence="4 9" id="KW-0547">Nucleotide-binding</keyword>
<dbReference type="PROSITE" id="PS00107">
    <property type="entry name" value="PROTEIN_KINASE_ATP"/>
    <property type="match status" value="1"/>
</dbReference>
<protein>
    <recommendedName>
        <fullName evidence="1">non-specific serine/threonine protein kinase</fullName>
        <ecNumber evidence="1">2.7.11.1</ecNumber>
    </recommendedName>
</protein>
<evidence type="ECO:0000256" key="2">
    <source>
        <dbReference type="ARBA" id="ARBA00022527"/>
    </source>
</evidence>
<evidence type="ECO:0000256" key="6">
    <source>
        <dbReference type="ARBA" id="ARBA00022840"/>
    </source>
</evidence>
<dbReference type="Gene3D" id="3.30.200.20">
    <property type="entry name" value="Phosphorylase Kinase, domain 1"/>
    <property type="match status" value="1"/>
</dbReference>